<proteinExistence type="predicted"/>
<evidence type="ECO:0000313" key="1">
    <source>
        <dbReference type="EMBL" id="SFR56842.1"/>
    </source>
</evidence>
<dbReference type="STRING" id="553469.SAMN04487947_2345"/>
<dbReference type="RefSeq" id="WP_143105152.1">
    <property type="nucleotide sequence ID" value="NZ_FOYT01000002.1"/>
</dbReference>
<evidence type="ECO:0008006" key="3">
    <source>
        <dbReference type="Google" id="ProtNLM"/>
    </source>
</evidence>
<dbReference type="AlphaFoldDB" id="A0A1I6HQV6"/>
<gene>
    <name evidence="1" type="ORF">SAMN04487947_2345</name>
</gene>
<dbReference type="OrthoDB" id="103460at2157"/>
<name>A0A1I6HQV6_9EURY</name>
<organism evidence="1 2">
    <name type="scientific">Halogeometricum rufum</name>
    <dbReference type="NCBI Taxonomy" id="553469"/>
    <lineage>
        <taxon>Archaea</taxon>
        <taxon>Methanobacteriati</taxon>
        <taxon>Methanobacteriota</taxon>
        <taxon>Stenosarchaea group</taxon>
        <taxon>Halobacteria</taxon>
        <taxon>Halobacteriales</taxon>
        <taxon>Haloferacaceae</taxon>
        <taxon>Halogeometricum</taxon>
    </lineage>
</organism>
<accession>A0A1I6HQV6</accession>
<reference evidence="2" key="1">
    <citation type="submission" date="2016-10" db="EMBL/GenBank/DDBJ databases">
        <authorList>
            <person name="Varghese N."/>
            <person name="Submissions S."/>
        </authorList>
    </citation>
    <scope>NUCLEOTIDE SEQUENCE [LARGE SCALE GENOMIC DNA]</scope>
    <source>
        <strain evidence="2">CGMCC 1.7736</strain>
    </source>
</reference>
<sequence length="62" mass="6643">MSDRLCPDCEVAMAEATHETTSDAAKLRVDAAGRSRLHGRSGSKVQAYVCPECSLVRLYAAS</sequence>
<evidence type="ECO:0000313" key="2">
    <source>
        <dbReference type="Proteomes" id="UP000198531"/>
    </source>
</evidence>
<dbReference type="Proteomes" id="UP000198531">
    <property type="component" value="Unassembled WGS sequence"/>
</dbReference>
<keyword evidence="2" id="KW-1185">Reference proteome</keyword>
<dbReference type="EMBL" id="FOYT01000002">
    <property type="protein sequence ID" value="SFR56842.1"/>
    <property type="molecule type" value="Genomic_DNA"/>
</dbReference>
<protein>
    <recommendedName>
        <fullName evidence="3">Small CPxCG-related zinc finger protein</fullName>
    </recommendedName>
</protein>